<evidence type="ECO:0000313" key="2">
    <source>
        <dbReference type="EMBL" id="KLU89337.1"/>
    </source>
</evidence>
<dbReference type="EMBL" id="ADBL01002002">
    <property type="status" value="NOT_ANNOTATED_CDS"/>
    <property type="molecule type" value="Genomic_DNA"/>
</dbReference>
<reference evidence="3" key="5">
    <citation type="submission" date="2015-06" db="UniProtKB">
        <authorList>
            <consortium name="EnsemblFungi"/>
        </authorList>
    </citation>
    <scope>IDENTIFICATION</scope>
    <source>
        <strain evidence="3">ATCC 64411</strain>
    </source>
</reference>
<reference evidence="2" key="2">
    <citation type="submission" date="2010-05" db="EMBL/GenBank/DDBJ databases">
        <title>The Genome Sequence of Magnaporthe poae strain ATCC 64411.</title>
        <authorList>
            <consortium name="The Broad Institute Genome Sequencing Platform"/>
            <consortium name="Broad Institute Genome Sequencing Center for Infectious Disease"/>
            <person name="Ma L.-J."/>
            <person name="Dead R."/>
            <person name="Young S."/>
            <person name="Zeng Q."/>
            <person name="Koehrsen M."/>
            <person name="Alvarado L."/>
            <person name="Berlin A."/>
            <person name="Chapman S.B."/>
            <person name="Chen Z."/>
            <person name="Freedman E."/>
            <person name="Gellesch M."/>
            <person name="Goldberg J."/>
            <person name="Griggs A."/>
            <person name="Gujja S."/>
            <person name="Heilman E.R."/>
            <person name="Heiman D."/>
            <person name="Hepburn T."/>
            <person name="Howarth C."/>
            <person name="Jen D."/>
            <person name="Larson L."/>
            <person name="Mehta T."/>
            <person name="Neiman D."/>
            <person name="Pearson M."/>
            <person name="Roberts A."/>
            <person name="Saif S."/>
            <person name="Shea T."/>
            <person name="Shenoy N."/>
            <person name="Sisk P."/>
            <person name="Stolte C."/>
            <person name="Sykes S."/>
            <person name="Walk T."/>
            <person name="White J."/>
            <person name="Yandava C."/>
            <person name="Haas B."/>
            <person name="Nusbaum C."/>
            <person name="Birren B."/>
        </authorList>
    </citation>
    <scope>NUCLEOTIDE SEQUENCE</scope>
    <source>
        <strain evidence="2">ATCC 64411</strain>
    </source>
</reference>
<dbReference type="EMBL" id="GL876972">
    <property type="protein sequence ID" value="KLU89337.1"/>
    <property type="molecule type" value="Genomic_DNA"/>
</dbReference>
<feature type="region of interest" description="Disordered" evidence="1">
    <location>
        <begin position="106"/>
        <end position="126"/>
    </location>
</feature>
<proteinExistence type="predicted"/>
<protein>
    <submittedName>
        <fullName evidence="2">pH-response transcription factor pacC/RIM101</fullName>
    </submittedName>
</protein>
<dbReference type="eggNOG" id="KOG1721">
    <property type="taxonomic scope" value="Eukaryota"/>
</dbReference>
<reference evidence="2" key="3">
    <citation type="submission" date="2011-03" db="EMBL/GenBank/DDBJ databases">
        <title>Annotation of Magnaporthe poae ATCC 64411.</title>
        <authorList>
            <person name="Ma L.-J."/>
            <person name="Dead R."/>
            <person name="Young S.K."/>
            <person name="Zeng Q."/>
            <person name="Gargeya S."/>
            <person name="Fitzgerald M."/>
            <person name="Haas B."/>
            <person name="Abouelleil A."/>
            <person name="Alvarado L."/>
            <person name="Arachchi H.M."/>
            <person name="Berlin A."/>
            <person name="Brown A."/>
            <person name="Chapman S.B."/>
            <person name="Chen Z."/>
            <person name="Dunbar C."/>
            <person name="Freedman E."/>
            <person name="Gearin G."/>
            <person name="Gellesch M."/>
            <person name="Goldberg J."/>
            <person name="Griggs A."/>
            <person name="Gujja S."/>
            <person name="Heiman D."/>
            <person name="Howarth C."/>
            <person name="Larson L."/>
            <person name="Lui A."/>
            <person name="MacDonald P.J.P."/>
            <person name="Mehta T."/>
            <person name="Montmayeur A."/>
            <person name="Murphy C."/>
            <person name="Neiman D."/>
            <person name="Pearson M."/>
            <person name="Priest M."/>
            <person name="Roberts A."/>
            <person name="Saif S."/>
            <person name="Shea T."/>
            <person name="Shenoy N."/>
            <person name="Sisk P."/>
            <person name="Stolte C."/>
            <person name="Sykes S."/>
            <person name="Yandava C."/>
            <person name="Wortman J."/>
            <person name="Nusbaum C."/>
            <person name="Birren B."/>
        </authorList>
    </citation>
    <scope>NUCLEOTIDE SEQUENCE</scope>
    <source>
        <strain evidence="2">ATCC 64411</strain>
    </source>
</reference>
<evidence type="ECO:0000313" key="3">
    <source>
        <dbReference type="EnsemblFungi" id="MAPG_08309T0"/>
    </source>
</evidence>
<feature type="region of interest" description="Disordered" evidence="1">
    <location>
        <begin position="265"/>
        <end position="302"/>
    </location>
</feature>
<dbReference type="OrthoDB" id="6155966at2759"/>
<feature type="compositionally biased region" description="Basic and acidic residues" evidence="1">
    <location>
        <begin position="198"/>
        <end position="207"/>
    </location>
</feature>
<dbReference type="EnsemblFungi" id="MAPG_08309T0">
    <property type="protein sequence ID" value="MAPG_08309T0"/>
    <property type="gene ID" value="MAPG_08309"/>
</dbReference>
<reference evidence="3" key="4">
    <citation type="journal article" date="2015" name="G3 (Bethesda)">
        <title>Genome sequences of three phytopathogenic species of the Magnaporthaceae family of fungi.</title>
        <authorList>
            <person name="Okagaki L.H."/>
            <person name="Nunes C.C."/>
            <person name="Sailsbery J."/>
            <person name="Clay B."/>
            <person name="Brown D."/>
            <person name="John T."/>
            <person name="Oh Y."/>
            <person name="Young N."/>
            <person name="Fitzgerald M."/>
            <person name="Haas B.J."/>
            <person name="Zeng Q."/>
            <person name="Young S."/>
            <person name="Adiconis X."/>
            <person name="Fan L."/>
            <person name="Levin J.Z."/>
            <person name="Mitchell T.K."/>
            <person name="Okubara P.A."/>
            <person name="Farman M.L."/>
            <person name="Kohn L.M."/>
            <person name="Birren B."/>
            <person name="Ma L.-J."/>
            <person name="Dean R.A."/>
        </authorList>
    </citation>
    <scope>NUCLEOTIDE SEQUENCE</scope>
    <source>
        <strain evidence="3">ATCC 64411 / 73-15</strain>
    </source>
</reference>
<evidence type="ECO:0000313" key="4">
    <source>
        <dbReference type="Proteomes" id="UP000011715"/>
    </source>
</evidence>
<evidence type="ECO:0000256" key="1">
    <source>
        <dbReference type="SAM" id="MobiDB-lite"/>
    </source>
</evidence>
<keyword evidence="4" id="KW-1185">Reference proteome</keyword>
<dbReference type="VEuPathDB" id="FungiDB:MAPG_08309"/>
<name>A0A0C4E710_MAGP6</name>
<dbReference type="EMBL" id="ADBL01002003">
    <property type="status" value="NOT_ANNOTATED_CDS"/>
    <property type="molecule type" value="Genomic_DNA"/>
</dbReference>
<dbReference type="Proteomes" id="UP000011715">
    <property type="component" value="Unassembled WGS sequence"/>
</dbReference>
<reference evidence="4" key="1">
    <citation type="submission" date="2010-05" db="EMBL/GenBank/DDBJ databases">
        <title>The genome sequence of Magnaporthe poae strain ATCC 64411.</title>
        <authorList>
            <person name="Ma L.-J."/>
            <person name="Dead R."/>
            <person name="Young S."/>
            <person name="Zeng Q."/>
            <person name="Koehrsen M."/>
            <person name="Alvarado L."/>
            <person name="Berlin A."/>
            <person name="Chapman S.B."/>
            <person name="Chen Z."/>
            <person name="Freedman E."/>
            <person name="Gellesch M."/>
            <person name="Goldberg J."/>
            <person name="Griggs A."/>
            <person name="Gujja S."/>
            <person name="Heilman E.R."/>
            <person name="Heiman D."/>
            <person name="Hepburn T."/>
            <person name="Howarth C."/>
            <person name="Jen D."/>
            <person name="Larson L."/>
            <person name="Mehta T."/>
            <person name="Neiman D."/>
            <person name="Pearson M."/>
            <person name="Roberts A."/>
            <person name="Saif S."/>
            <person name="Shea T."/>
            <person name="Shenoy N."/>
            <person name="Sisk P."/>
            <person name="Stolte C."/>
            <person name="Sykes S."/>
            <person name="Walk T."/>
            <person name="White J."/>
            <person name="Yandava C."/>
            <person name="Haas B."/>
            <person name="Nusbaum C."/>
            <person name="Birren B."/>
        </authorList>
    </citation>
    <scope>NUCLEOTIDE SEQUENCE [LARGE SCALE GENOMIC DNA]</scope>
    <source>
        <strain evidence="4">ATCC 64411 / 73-15</strain>
    </source>
</reference>
<sequence>MGRRLTGRVWAARWWCRGHAWGHPRSLSIAGDERRICGTSGRPIGVLAVLAFGIRSLPFLIFYEQKGGCRCPPAGPMDVFLPDPSLLDSHGINSDFLSSLCRPPRKRAKEKERNRQPTRALRLAPGLDTKPVVHVGSLAKRVLHGPFRPPRDTSSSSSVSYPTLPAASFPNSSATATLGSNFNQVERRLSGGILQSAMRERQARDDVATSEGARTPRPSSAAVSVSSPSSAASDSSGSEPESYDSWLQNMRTIEALREYVKERLERREYVDEPASPRPDPVMLKTERREAETKPLYPALRMS</sequence>
<feature type="compositionally biased region" description="Low complexity" evidence="1">
    <location>
        <begin position="219"/>
        <end position="245"/>
    </location>
</feature>
<dbReference type="STRING" id="644358.A0A0C4E710"/>
<dbReference type="AlphaFoldDB" id="A0A0C4E710"/>
<feature type="region of interest" description="Disordered" evidence="1">
    <location>
        <begin position="194"/>
        <end position="245"/>
    </location>
</feature>
<gene>
    <name evidence="2" type="ORF">MAPG_08309</name>
</gene>
<accession>A0A0C4E710</accession>
<organism evidence="3 4">
    <name type="scientific">Magnaporthiopsis poae (strain ATCC 64411 / 73-15)</name>
    <name type="common">Kentucky bluegrass fungus</name>
    <name type="synonym">Magnaporthe poae</name>
    <dbReference type="NCBI Taxonomy" id="644358"/>
    <lineage>
        <taxon>Eukaryota</taxon>
        <taxon>Fungi</taxon>
        <taxon>Dikarya</taxon>
        <taxon>Ascomycota</taxon>
        <taxon>Pezizomycotina</taxon>
        <taxon>Sordariomycetes</taxon>
        <taxon>Sordariomycetidae</taxon>
        <taxon>Magnaporthales</taxon>
        <taxon>Magnaporthaceae</taxon>
        <taxon>Magnaporthiopsis</taxon>
    </lineage>
</organism>